<dbReference type="Proteomes" id="UP000247540">
    <property type="component" value="Unassembled WGS sequence"/>
</dbReference>
<evidence type="ECO:0000313" key="5">
    <source>
        <dbReference type="EMBL" id="PYE73340.1"/>
    </source>
</evidence>
<accession>A0A318SU53</accession>
<evidence type="ECO:0000313" key="6">
    <source>
        <dbReference type="Proteomes" id="UP000247540"/>
    </source>
</evidence>
<dbReference type="InterPro" id="IPR052174">
    <property type="entry name" value="Flavoredoxin"/>
</dbReference>
<organism evidence="5 6">
    <name type="scientific">Xylophilus ampelinus</name>
    <dbReference type="NCBI Taxonomy" id="54067"/>
    <lineage>
        <taxon>Bacteria</taxon>
        <taxon>Pseudomonadati</taxon>
        <taxon>Pseudomonadota</taxon>
        <taxon>Betaproteobacteria</taxon>
        <taxon>Burkholderiales</taxon>
        <taxon>Xylophilus</taxon>
    </lineage>
</organism>
<dbReference type="Gene3D" id="2.30.110.10">
    <property type="entry name" value="Electron Transport, Fmn-binding Protein, Chain A"/>
    <property type="match status" value="1"/>
</dbReference>
<comment type="similarity">
    <text evidence="3">Belongs to the flavoredoxin family.</text>
</comment>
<proteinExistence type="inferred from homology"/>
<dbReference type="InterPro" id="IPR002563">
    <property type="entry name" value="Flavin_Rdtase-like_dom"/>
</dbReference>
<dbReference type="InterPro" id="IPR012349">
    <property type="entry name" value="Split_barrel_FMN-bd"/>
</dbReference>
<protein>
    <submittedName>
        <fullName evidence="5">Flavin reductase (DIM6/NTAB) family NADH-FMN oxidoreductase RutF</fullName>
    </submittedName>
</protein>
<dbReference type="GO" id="GO:0010181">
    <property type="term" value="F:FMN binding"/>
    <property type="evidence" value="ECO:0007669"/>
    <property type="project" value="InterPro"/>
</dbReference>
<comment type="caution">
    <text evidence="5">The sequence shown here is derived from an EMBL/GenBank/DDBJ whole genome shotgun (WGS) entry which is preliminary data.</text>
</comment>
<reference evidence="5 6" key="1">
    <citation type="submission" date="2018-06" db="EMBL/GenBank/DDBJ databases">
        <title>Genomic Encyclopedia of Type Strains, Phase III (KMG-III): the genomes of soil and plant-associated and newly described type strains.</title>
        <authorList>
            <person name="Whitman W."/>
        </authorList>
    </citation>
    <scope>NUCLEOTIDE SEQUENCE [LARGE SCALE GENOMIC DNA]</scope>
    <source>
        <strain evidence="5 6">CECT 7646</strain>
    </source>
</reference>
<dbReference type="PANTHER" id="PTHR43567:SF1">
    <property type="entry name" value="FLAVOREDOXIN"/>
    <property type="match status" value="1"/>
</dbReference>
<keyword evidence="2" id="KW-0285">Flavoprotein</keyword>
<keyword evidence="6" id="KW-1185">Reference proteome</keyword>
<name>A0A318SU53_9BURK</name>
<dbReference type="PANTHER" id="PTHR43567">
    <property type="entry name" value="FLAVOREDOXIN-RELATED-RELATED"/>
    <property type="match status" value="1"/>
</dbReference>
<sequence>MHQHRDIRPRATQQCRMTLPSTAPHLRPVTLAKAYRLLNHGPTVLVTSAHGGQRNVMAAAWNMALDFDPPKVAVVIDKATHTRALVEASGNFALNLPCRAQAAATLAVGQWSGRDVDSSTDAPDKFAMAGLDVWQPEVEGARDWPMVVGSVACLACRVIPEPHNQARYDLFLAEVVGAWADERVFADGHWHYDNETDPGLRTLH</sequence>
<gene>
    <name evidence="5" type="ORF">DFQ15_1388</name>
</gene>
<dbReference type="GO" id="GO:0016646">
    <property type="term" value="F:oxidoreductase activity, acting on the CH-NH group of donors, NAD or NADP as acceptor"/>
    <property type="evidence" value="ECO:0007669"/>
    <property type="project" value="UniProtKB-ARBA"/>
</dbReference>
<dbReference type="Pfam" id="PF01613">
    <property type="entry name" value="Flavin_Reduct"/>
    <property type="match status" value="1"/>
</dbReference>
<dbReference type="SMART" id="SM00903">
    <property type="entry name" value="Flavin_Reduct"/>
    <property type="match status" value="1"/>
</dbReference>
<evidence type="ECO:0000256" key="3">
    <source>
        <dbReference type="ARBA" id="ARBA00038054"/>
    </source>
</evidence>
<evidence type="ECO:0000256" key="1">
    <source>
        <dbReference type="ARBA" id="ARBA00001917"/>
    </source>
</evidence>
<dbReference type="AlphaFoldDB" id="A0A318SU53"/>
<evidence type="ECO:0000259" key="4">
    <source>
        <dbReference type="SMART" id="SM00903"/>
    </source>
</evidence>
<dbReference type="EMBL" id="QJTC01000038">
    <property type="protein sequence ID" value="PYE73340.1"/>
    <property type="molecule type" value="Genomic_DNA"/>
</dbReference>
<dbReference type="SUPFAM" id="SSF50475">
    <property type="entry name" value="FMN-binding split barrel"/>
    <property type="match status" value="1"/>
</dbReference>
<comment type="cofactor">
    <cofactor evidence="1">
        <name>FMN</name>
        <dbReference type="ChEBI" id="CHEBI:58210"/>
    </cofactor>
</comment>
<evidence type="ECO:0000256" key="2">
    <source>
        <dbReference type="ARBA" id="ARBA00022630"/>
    </source>
</evidence>
<feature type="domain" description="Flavin reductase like" evidence="4">
    <location>
        <begin position="36"/>
        <end position="192"/>
    </location>
</feature>